<evidence type="ECO:0008006" key="3">
    <source>
        <dbReference type="Google" id="ProtNLM"/>
    </source>
</evidence>
<dbReference type="Pfam" id="PF14384">
    <property type="entry name" value="BrnA_antitoxin"/>
    <property type="match status" value="1"/>
</dbReference>
<name>A0A242MFI8_CABSO</name>
<proteinExistence type="predicted"/>
<sequence length="89" mass="9965">MIDEHDEVRELTTDDLKTFERGENALPPSLRAKVGVRGSQKAPTKVPLSLRLSPQVVAAFKETGDGWQTRIDLVLSEWLKTHSPKELTV</sequence>
<evidence type="ECO:0000313" key="2">
    <source>
        <dbReference type="Proteomes" id="UP000195221"/>
    </source>
</evidence>
<dbReference type="InterPro" id="IPR025528">
    <property type="entry name" value="BrnA_antitoxin"/>
</dbReference>
<organism evidence="1 2">
    <name type="scientific">Caballeronia sordidicola</name>
    <name type="common">Burkholderia sordidicola</name>
    <dbReference type="NCBI Taxonomy" id="196367"/>
    <lineage>
        <taxon>Bacteria</taxon>
        <taxon>Pseudomonadati</taxon>
        <taxon>Pseudomonadota</taxon>
        <taxon>Betaproteobacteria</taxon>
        <taxon>Burkholderiales</taxon>
        <taxon>Burkholderiaceae</taxon>
        <taxon>Caballeronia</taxon>
    </lineage>
</organism>
<accession>A0A242MFI8</accession>
<evidence type="ECO:0000313" key="1">
    <source>
        <dbReference type="EMBL" id="OTP69916.1"/>
    </source>
</evidence>
<dbReference type="EMBL" id="NBTZ01000112">
    <property type="protein sequence ID" value="OTP69916.1"/>
    <property type="molecule type" value="Genomic_DNA"/>
</dbReference>
<gene>
    <name evidence="1" type="ORF">PAMC26577_29770</name>
</gene>
<comment type="caution">
    <text evidence="1">The sequence shown here is derived from an EMBL/GenBank/DDBJ whole genome shotgun (WGS) entry which is preliminary data.</text>
</comment>
<dbReference type="Proteomes" id="UP000195221">
    <property type="component" value="Unassembled WGS sequence"/>
</dbReference>
<dbReference type="AlphaFoldDB" id="A0A242MFI8"/>
<reference evidence="1 2" key="1">
    <citation type="submission" date="2017-03" db="EMBL/GenBank/DDBJ databases">
        <title>Genome analysis of strain PAMC 26577.</title>
        <authorList>
            <person name="Oh H.-M."/>
            <person name="Yang J.-A."/>
        </authorList>
    </citation>
    <scope>NUCLEOTIDE SEQUENCE [LARGE SCALE GENOMIC DNA]</scope>
    <source>
        <strain evidence="1 2">PAMC 26577</strain>
    </source>
</reference>
<protein>
    <recommendedName>
        <fullName evidence="3">BrnA antitoxin of type II toxin-antitoxin system</fullName>
    </recommendedName>
</protein>